<dbReference type="Proteomes" id="UP000479241">
    <property type="component" value="Unassembled WGS sequence"/>
</dbReference>
<feature type="transmembrane region" description="Helical" evidence="1">
    <location>
        <begin position="83"/>
        <end position="102"/>
    </location>
</feature>
<dbReference type="PANTHER" id="PTHR28008:SF1">
    <property type="entry name" value="DOMAIN PROTEIN, PUTATIVE (AFU_ORTHOLOGUE AFUA_3G10980)-RELATED"/>
    <property type="match status" value="1"/>
</dbReference>
<keyword evidence="1" id="KW-0812">Transmembrane</keyword>
<keyword evidence="1" id="KW-0472">Membrane</keyword>
<accession>A0A6L9W513</accession>
<protein>
    <submittedName>
        <fullName evidence="2">VanZ family protein</fullName>
    </submittedName>
</protein>
<dbReference type="AlphaFoldDB" id="A0A6L9W513"/>
<sequence length="108" mass="10876">MPSLAFGLTVLVSVVVLFIPASGVPTAPPGTDKVVHLLLFAALAATGRWAGLARWPLAAGLTGYALLSEVVQGVAPLGRSGSVADLVADVLGIAMGLAAWAWTAGRSR</sequence>
<evidence type="ECO:0000256" key="1">
    <source>
        <dbReference type="SAM" id="Phobius"/>
    </source>
</evidence>
<comment type="caution">
    <text evidence="2">The sequence shown here is derived from an EMBL/GenBank/DDBJ whole genome shotgun (WGS) entry which is preliminary data.</text>
</comment>
<name>A0A6L9W513_9ACTN</name>
<gene>
    <name evidence="2" type="ORF">GCU60_14245</name>
</gene>
<proteinExistence type="predicted"/>
<feature type="transmembrane region" description="Helical" evidence="1">
    <location>
        <begin position="33"/>
        <end position="50"/>
    </location>
</feature>
<keyword evidence="1" id="KW-1133">Transmembrane helix</keyword>
<evidence type="ECO:0000313" key="2">
    <source>
        <dbReference type="EMBL" id="NEK86902.1"/>
    </source>
</evidence>
<organism evidence="2 3">
    <name type="scientific">Blastococcus saxobsidens</name>
    <dbReference type="NCBI Taxonomy" id="138336"/>
    <lineage>
        <taxon>Bacteria</taxon>
        <taxon>Bacillati</taxon>
        <taxon>Actinomycetota</taxon>
        <taxon>Actinomycetes</taxon>
        <taxon>Geodermatophilales</taxon>
        <taxon>Geodermatophilaceae</taxon>
        <taxon>Blastococcus</taxon>
    </lineage>
</organism>
<dbReference type="PANTHER" id="PTHR28008">
    <property type="entry name" value="DOMAIN PROTEIN, PUTATIVE (AFU_ORTHOLOGUE AFUA_3G10980)-RELATED"/>
    <property type="match status" value="1"/>
</dbReference>
<evidence type="ECO:0000313" key="3">
    <source>
        <dbReference type="Proteomes" id="UP000479241"/>
    </source>
</evidence>
<reference evidence="2 3" key="1">
    <citation type="submission" date="2019-12" db="EMBL/GenBank/DDBJ databases">
        <title>the WGS of Blastococcus saxobsidens 67B17.</title>
        <authorList>
            <person name="Jiang Z."/>
        </authorList>
    </citation>
    <scope>NUCLEOTIDE SEQUENCE [LARGE SCALE GENOMIC DNA]</scope>
    <source>
        <strain evidence="2 3">67B17</strain>
    </source>
</reference>
<dbReference type="EMBL" id="JAAGWG010000023">
    <property type="protein sequence ID" value="NEK86902.1"/>
    <property type="molecule type" value="Genomic_DNA"/>
</dbReference>